<dbReference type="PANTHER" id="PTHR35458">
    <property type="entry name" value="SLR0755 PROTEIN"/>
    <property type="match status" value="1"/>
</dbReference>
<proteinExistence type="predicted"/>
<dbReference type="EMBL" id="LBTA01000018">
    <property type="protein sequence ID" value="KKQ32528.1"/>
    <property type="molecule type" value="Genomic_DNA"/>
</dbReference>
<evidence type="ECO:0000313" key="2">
    <source>
        <dbReference type="EMBL" id="KKQ32528.1"/>
    </source>
</evidence>
<protein>
    <recommendedName>
        <fullName evidence="1">NYN domain-containing protein</fullName>
    </recommendedName>
</protein>
<name>A0A0G0GN80_9BACT</name>
<accession>A0A0G0GN80</accession>
<feature type="domain" description="NYN" evidence="1">
    <location>
        <begin position="15"/>
        <end position="185"/>
    </location>
</feature>
<dbReference type="AlphaFoldDB" id="A0A0G0GN80"/>
<dbReference type="CDD" id="cd10911">
    <property type="entry name" value="PIN_LabA"/>
    <property type="match status" value="1"/>
</dbReference>
<sequence>MNEYIEKLNSAVKKKTIVYVDAANLERSVQDMFVRPDDIPDDLKHISANDLHWSVDYKKFKEFFKTIGEHQGIRFYSAEFSSDSHQKFRYFLKKGLGFKLITKPLKEYDDHTPEIPHRKANFDVEIAVDSTFSMNNFETLILFSGDCDFEYLIKFLKGNGKVIIGFSRSGHVAKELPPALSHYFDIANFRSIFLKIVPKDKEAKSPASFDAGLRS</sequence>
<evidence type="ECO:0000259" key="1">
    <source>
        <dbReference type="Pfam" id="PF01936"/>
    </source>
</evidence>
<dbReference type="Proteomes" id="UP000034701">
    <property type="component" value="Unassembled WGS sequence"/>
</dbReference>
<organism evidence="2 3">
    <name type="scientific">Candidatus Nomurabacteria bacterium GW2011_GWA1_37_20</name>
    <dbReference type="NCBI Taxonomy" id="1618729"/>
    <lineage>
        <taxon>Bacteria</taxon>
        <taxon>Candidatus Nomuraibacteriota</taxon>
    </lineage>
</organism>
<dbReference type="PANTHER" id="PTHR35458:SF2">
    <property type="entry name" value="SLR0755 PROTEIN"/>
    <property type="match status" value="1"/>
</dbReference>
<dbReference type="Pfam" id="PF01936">
    <property type="entry name" value="NYN"/>
    <property type="match status" value="1"/>
</dbReference>
<comment type="caution">
    <text evidence="2">The sequence shown here is derived from an EMBL/GenBank/DDBJ whole genome shotgun (WGS) entry which is preliminary data.</text>
</comment>
<dbReference type="InterPro" id="IPR021139">
    <property type="entry name" value="NYN"/>
</dbReference>
<reference evidence="2 3" key="1">
    <citation type="journal article" date="2015" name="Nature">
        <title>rRNA introns, odd ribosomes, and small enigmatic genomes across a large radiation of phyla.</title>
        <authorList>
            <person name="Brown C.T."/>
            <person name="Hug L.A."/>
            <person name="Thomas B.C."/>
            <person name="Sharon I."/>
            <person name="Castelle C.J."/>
            <person name="Singh A."/>
            <person name="Wilkins M.J."/>
            <person name="Williams K.H."/>
            <person name="Banfield J.F."/>
        </authorList>
    </citation>
    <scope>NUCLEOTIDE SEQUENCE [LARGE SCALE GENOMIC DNA]</scope>
</reference>
<dbReference type="Gene3D" id="3.40.50.1010">
    <property type="entry name" value="5'-nuclease"/>
    <property type="match status" value="1"/>
</dbReference>
<gene>
    <name evidence="2" type="ORF">US45_C0018G0007</name>
</gene>
<evidence type="ECO:0000313" key="3">
    <source>
        <dbReference type="Proteomes" id="UP000034701"/>
    </source>
</evidence>
<dbReference type="InterPro" id="IPR047140">
    <property type="entry name" value="LabA"/>
</dbReference>
<dbReference type="GO" id="GO:0004540">
    <property type="term" value="F:RNA nuclease activity"/>
    <property type="evidence" value="ECO:0007669"/>
    <property type="project" value="InterPro"/>
</dbReference>